<evidence type="ECO:0000313" key="3">
    <source>
        <dbReference type="Proteomes" id="UP000564806"/>
    </source>
</evidence>
<feature type="domain" description="NAD(P)-binding" evidence="1">
    <location>
        <begin position="7"/>
        <end position="186"/>
    </location>
</feature>
<keyword evidence="3" id="KW-1185">Reference proteome</keyword>
<dbReference type="SUPFAM" id="SSF51735">
    <property type="entry name" value="NAD(P)-binding Rossmann-fold domains"/>
    <property type="match status" value="1"/>
</dbReference>
<dbReference type="CDD" id="cd05269">
    <property type="entry name" value="TMR_SDR_a"/>
    <property type="match status" value="1"/>
</dbReference>
<dbReference type="InterPro" id="IPR016040">
    <property type="entry name" value="NAD(P)-bd_dom"/>
</dbReference>
<evidence type="ECO:0000259" key="1">
    <source>
        <dbReference type="Pfam" id="PF13460"/>
    </source>
</evidence>
<dbReference type="Gene3D" id="3.40.50.720">
    <property type="entry name" value="NAD(P)-binding Rossmann-like Domain"/>
    <property type="match status" value="1"/>
</dbReference>
<name>A0A850ERB3_9BACL</name>
<comment type="caution">
    <text evidence="2">The sequence shown here is derived from an EMBL/GenBank/DDBJ whole genome shotgun (WGS) entry which is preliminary data.</text>
</comment>
<proteinExistence type="predicted"/>
<dbReference type="Gene3D" id="3.90.25.10">
    <property type="entry name" value="UDP-galactose 4-epimerase, domain 1"/>
    <property type="match status" value="1"/>
</dbReference>
<dbReference type="PANTHER" id="PTHR47129">
    <property type="entry name" value="QUINONE OXIDOREDUCTASE 2"/>
    <property type="match status" value="1"/>
</dbReference>
<dbReference type="InterPro" id="IPR036291">
    <property type="entry name" value="NAD(P)-bd_dom_sf"/>
</dbReference>
<gene>
    <name evidence="2" type="ORF">HPT30_18190</name>
</gene>
<dbReference type="RefSeq" id="WP_175372761.1">
    <property type="nucleotide sequence ID" value="NZ_JABWCS010000213.1"/>
</dbReference>
<dbReference type="AlphaFoldDB" id="A0A850ERB3"/>
<evidence type="ECO:0000313" key="2">
    <source>
        <dbReference type="EMBL" id="NUU62279.1"/>
    </source>
</evidence>
<dbReference type="Pfam" id="PF13460">
    <property type="entry name" value="NAD_binding_10"/>
    <property type="match status" value="1"/>
</dbReference>
<protein>
    <submittedName>
        <fullName evidence="2">SDR family oxidoreductase</fullName>
    </submittedName>
</protein>
<dbReference type="PANTHER" id="PTHR47129:SF1">
    <property type="entry name" value="NMRA-LIKE DOMAIN-CONTAINING PROTEIN"/>
    <property type="match status" value="1"/>
</dbReference>
<organism evidence="2 3">
    <name type="scientific">Paenibacillus agri</name>
    <dbReference type="NCBI Taxonomy" id="2744309"/>
    <lineage>
        <taxon>Bacteria</taxon>
        <taxon>Bacillati</taxon>
        <taxon>Bacillota</taxon>
        <taxon>Bacilli</taxon>
        <taxon>Bacillales</taxon>
        <taxon>Paenibacillaceae</taxon>
        <taxon>Paenibacillus</taxon>
    </lineage>
</organism>
<dbReference type="EMBL" id="JABWCS010000213">
    <property type="protein sequence ID" value="NUU62279.1"/>
    <property type="molecule type" value="Genomic_DNA"/>
</dbReference>
<dbReference type="InterPro" id="IPR052718">
    <property type="entry name" value="NmrA-type_oxidoreductase"/>
</dbReference>
<dbReference type="Proteomes" id="UP000564806">
    <property type="component" value="Unassembled WGS sequence"/>
</dbReference>
<reference evidence="2" key="1">
    <citation type="submission" date="2020-06" db="EMBL/GenBank/DDBJ databases">
        <title>Paenibacillus sp. nov., isolated from soil.</title>
        <authorList>
            <person name="Seo Y.L."/>
        </authorList>
    </citation>
    <scope>NUCLEOTIDE SEQUENCE [LARGE SCALE GENOMIC DNA]</scope>
    <source>
        <strain evidence="2">JW14</strain>
    </source>
</reference>
<accession>A0A850ERB3</accession>
<sequence length="273" mass="29996">MSILITGATGQLGTKIIERLAEIIPPEQLIAGVRDPQKAEYLQSLGVQIRIVDYDQPETLEEAFTGVSRLLLISSSNTDDGIRYVQHSHVIEAAKKAKVEHLLYTSFAFPKPGADPQHNVHLRTEQAILDAGLKYTFLRNALYTDFVGVIGLNKALVSGELVTASGDWVFNTVTRRDLALGTASILASSDHKNAIYELTASETWDFRQLAVVLSEIAGQPVVHKQDAGVQHWIYPFLSRLDTASTSQDLERFVGGPLLSLKESIIPFVRSTAD</sequence>